<dbReference type="KEGG" id="ngr:NAEGRDRAFT_79515"/>
<dbReference type="GO" id="GO:0007165">
    <property type="term" value="P:signal transduction"/>
    <property type="evidence" value="ECO:0007669"/>
    <property type="project" value="InterPro"/>
</dbReference>
<proteinExistence type="predicted"/>
<dbReference type="SUPFAM" id="SSF52540">
    <property type="entry name" value="P-loop containing nucleoside triphosphate hydrolases"/>
    <property type="match status" value="1"/>
</dbReference>
<dbReference type="PROSITE" id="PS51419">
    <property type="entry name" value="RAB"/>
    <property type="match status" value="1"/>
</dbReference>
<evidence type="ECO:0000313" key="5">
    <source>
        <dbReference type="Proteomes" id="UP000006671"/>
    </source>
</evidence>
<dbReference type="AlphaFoldDB" id="D2VD31"/>
<dbReference type="eggNOG" id="KOG0395">
    <property type="taxonomic scope" value="Eukaryota"/>
</dbReference>
<evidence type="ECO:0000256" key="3">
    <source>
        <dbReference type="SAM" id="MobiDB-lite"/>
    </source>
</evidence>
<feature type="compositionally biased region" description="Acidic residues" evidence="3">
    <location>
        <begin position="381"/>
        <end position="397"/>
    </location>
</feature>
<dbReference type="Pfam" id="PF00071">
    <property type="entry name" value="Ras"/>
    <property type="match status" value="1"/>
</dbReference>
<gene>
    <name evidence="4" type="ORF">NAEGRDRAFT_79515</name>
</gene>
<sequence length="501" mass="56185">MSAYKKTSSSNCVNFGMTTTYSSSSDLCGLSGSISYCSGMDTLFVDDNSIFCNCSPYSLRSCFITNSDGLTQRSNVITDQVLKRTVSNLSSATKSESDITPRTPCKQHFDRLHSQSLDVATMQSDFLDTVSTTMDEEDDYVSNNYSIHYNRKVRMCLVGDEACGKTSIISQYVQKSFPNFHDPTIQESYSKIVRKTELETFELYITDTSGSDQYADLKDSYIRESLVFVFVFDVTNESSFEKMKQLVAEVQEKKFQLSKIEHFPIIIIANKIDMMCSRVVSKKQVRQAMREMKLKHNLSSYIEVSAKQRYHVDKVFKKVLMLTDSWNCIYNLQQEGTDFGFVTTPRKVKSGTPTSTSTPRSESLCSSTDSLFYYRNNETSSDTESDITDCSEGEEESLASSEHKAFLTRKRSKTTTSDASNNKRSIFSRKTNIKARVCGNSAPELNAKQKVNIPDVHSASDLSVTVGGSSNQAIGLKKGISLSSSLFQLALGNRFKFSKEK</sequence>
<organism evidence="5">
    <name type="scientific">Naegleria gruberi</name>
    <name type="common">Amoeba</name>
    <dbReference type="NCBI Taxonomy" id="5762"/>
    <lineage>
        <taxon>Eukaryota</taxon>
        <taxon>Discoba</taxon>
        <taxon>Heterolobosea</taxon>
        <taxon>Tetramitia</taxon>
        <taxon>Eutetramitia</taxon>
        <taxon>Vahlkampfiidae</taxon>
        <taxon>Naegleria</taxon>
    </lineage>
</organism>
<evidence type="ECO:0000313" key="4">
    <source>
        <dbReference type="EMBL" id="EFC45257.1"/>
    </source>
</evidence>
<feature type="compositionally biased region" description="Polar residues" evidence="3">
    <location>
        <begin position="414"/>
        <end position="425"/>
    </location>
</feature>
<dbReference type="STRING" id="5762.D2VD31"/>
<dbReference type="EMBL" id="GG738864">
    <property type="protein sequence ID" value="EFC45257.1"/>
    <property type="molecule type" value="Genomic_DNA"/>
</dbReference>
<dbReference type="SMART" id="SM00173">
    <property type="entry name" value="RAS"/>
    <property type="match status" value="1"/>
</dbReference>
<dbReference type="InterPro" id="IPR001806">
    <property type="entry name" value="Small_GTPase"/>
</dbReference>
<accession>D2VD31</accession>
<dbReference type="InterPro" id="IPR027417">
    <property type="entry name" value="P-loop_NTPase"/>
</dbReference>
<evidence type="ECO:0000256" key="2">
    <source>
        <dbReference type="ARBA" id="ARBA00023134"/>
    </source>
</evidence>
<dbReference type="InterPro" id="IPR020849">
    <property type="entry name" value="Small_GTPase_Ras-type"/>
</dbReference>
<dbReference type="InterPro" id="IPR005225">
    <property type="entry name" value="Small_GTP-bd"/>
</dbReference>
<dbReference type="GO" id="GO:0005525">
    <property type="term" value="F:GTP binding"/>
    <property type="evidence" value="ECO:0007669"/>
    <property type="project" value="UniProtKB-KW"/>
</dbReference>
<dbReference type="NCBIfam" id="TIGR00231">
    <property type="entry name" value="small_GTP"/>
    <property type="match status" value="1"/>
</dbReference>
<reference evidence="4 5" key="1">
    <citation type="journal article" date="2010" name="Cell">
        <title>The genome of Naegleria gruberi illuminates early eukaryotic versatility.</title>
        <authorList>
            <person name="Fritz-Laylin L.K."/>
            <person name="Prochnik S.E."/>
            <person name="Ginger M.L."/>
            <person name="Dacks J.B."/>
            <person name="Carpenter M.L."/>
            <person name="Field M.C."/>
            <person name="Kuo A."/>
            <person name="Paredez A."/>
            <person name="Chapman J."/>
            <person name="Pham J."/>
            <person name="Shu S."/>
            <person name="Neupane R."/>
            <person name="Cipriano M."/>
            <person name="Mancuso J."/>
            <person name="Tu H."/>
            <person name="Salamov A."/>
            <person name="Lindquist E."/>
            <person name="Shapiro H."/>
            <person name="Lucas S."/>
            <person name="Grigoriev I.V."/>
            <person name="Cande W.Z."/>
            <person name="Fulton C."/>
            <person name="Rokhsar D.S."/>
            <person name="Dawson S.C."/>
        </authorList>
    </citation>
    <scope>NUCLEOTIDE SEQUENCE [LARGE SCALE GENOMIC DNA]</scope>
    <source>
        <strain evidence="4 5">NEG-M</strain>
    </source>
</reference>
<feature type="region of interest" description="Disordered" evidence="3">
    <location>
        <begin position="379"/>
        <end position="425"/>
    </location>
</feature>
<name>D2VD31_NAEGR</name>
<dbReference type="SMART" id="SM00174">
    <property type="entry name" value="RHO"/>
    <property type="match status" value="1"/>
</dbReference>
<dbReference type="GeneID" id="8857026"/>
<dbReference type="VEuPathDB" id="AmoebaDB:NAEGRDRAFT_79515"/>
<evidence type="ECO:0000256" key="1">
    <source>
        <dbReference type="ARBA" id="ARBA00022741"/>
    </source>
</evidence>
<dbReference type="PROSITE" id="PS51421">
    <property type="entry name" value="RAS"/>
    <property type="match status" value="1"/>
</dbReference>
<dbReference type="PRINTS" id="PR00449">
    <property type="entry name" value="RASTRNSFRMNG"/>
</dbReference>
<dbReference type="InParanoid" id="D2VD31"/>
<dbReference type="Proteomes" id="UP000006671">
    <property type="component" value="Unassembled WGS sequence"/>
</dbReference>
<keyword evidence="2" id="KW-0342">GTP-binding</keyword>
<dbReference type="OrthoDB" id="299781at2759"/>
<keyword evidence="5" id="KW-1185">Reference proteome</keyword>
<dbReference type="GO" id="GO:0003924">
    <property type="term" value="F:GTPase activity"/>
    <property type="evidence" value="ECO:0007669"/>
    <property type="project" value="InterPro"/>
</dbReference>
<protein>
    <submittedName>
        <fullName evidence="4">Ras family small GTPase</fullName>
    </submittedName>
</protein>
<dbReference type="SMART" id="SM00175">
    <property type="entry name" value="RAB"/>
    <property type="match status" value="1"/>
</dbReference>
<dbReference type="Gene3D" id="3.40.50.300">
    <property type="entry name" value="P-loop containing nucleotide triphosphate hydrolases"/>
    <property type="match status" value="1"/>
</dbReference>
<dbReference type="RefSeq" id="XP_002678001.1">
    <property type="nucleotide sequence ID" value="XM_002677955.1"/>
</dbReference>
<keyword evidence="1" id="KW-0547">Nucleotide-binding</keyword>
<dbReference type="GO" id="GO:0016020">
    <property type="term" value="C:membrane"/>
    <property type="evidence" value="ECO:0007669"/>
    <property type="project" value="InterPro"/>
</dbReference>
<dbReference type="PANTHER" id="PTHR24070">
    <property type="entry name" value="RAS, DI-RAS, AND RHEB FAMILY MEMBERS OF SMALL GTPASE SUPERFAMILY"/>
    <property type="match status" value="1"/>
</dbReference>